<dbReference type="AlphaFoldDB" id="L7JX39"/>
<dbReference type="VEuPathDB" id="MicrosporidiaDB:THOM_1794"/>
<gene>
    <name evidence="1" type="ORF">THOM_1794</name>
</gene>
<proteinExistence type="predicted"/>
<dbReference type="HOGENOM" id="CLU_2514230_0_0_1"/>
<reference evidence="1 2" key="1">
    <citation type="journal article" date="2012" name="PLoS Pathog.">
        <title>The genome of the obligate intracellular parasite Trachipleistophora hominis: new insights into microsporidian genome dynamics and reductive evolution.</title>
        <authorList>
            <person name="Heinz E."/>
            <person name="Williams T.A."/>
            <person name="Nakjang S."/>
            <person name="Noel C.J."/>
            <person name="Swan D.C."/>
            <person name="Goldberg A.V."/>
            <person name="Harris S.R."/>
            <person name="Weinmaier T."/>
            <person name="Markert S."/>
            <person name="Becher D."/>
            <person name="Bernhardt J."/>
            <person name="Dagan T."/>
            <person name="Hacker C."/>
            <person name="Lucocq J.M."/>
            <person name="Schweder T."/>
            <person name="Rattei T."/>
            <person name="Hall N."/>
            <person name="Hirt R.P."/>
            <person name="Embley T.M."/>
        </authorList>
    </citation>
    <scope>NUCLEOTIDE SEQUENCE [LARGE SCALE GENOMIC DNA]</scope>
</reference>
<keyword evidence="2" id="KW-1185">Reference proteome</keyword>
<name>L7JX39_TRAHO</name>
<evidence type="ECO:0000313" key="2">
    <source>
        <dbReference type="Proteomes" id="UP000011185"/>
    </source>
</evidence>
<organism evidence="1 2">
    <name type="scientific">Trachipleistophora hominis</name>
    <name type="common">Microsporidian parasite</name>
    <dbReference type="NCBI Taxonomy" id="72359"/>
    <lineage>
        <taxon>Eukaryota</taxon>
        <taxon>Fungi</taxon>
        <taxon>Fungi incertae sedis</taxon>
        <taxon>Microsporidia</taxon>
        <taxon>Pleistophoridae</taxon>
        <taxon>Trachipleistophora</taxon>
    </lineage>
</organism>
<dbReference type="EMBL" id="JH993974">
    <property type="protein sequence ID" value="ELQ75297.1"/>
    <property type="molecule type" value="Genomic_DNA"/>
</dbReference>
<accession>L7JX39</accession>
<protein>
    <submittedName>
        <fullName evidence="1">Uncharacterized protein</fullName>
    </submittedName>
</protein>
<dbReference type="InParanoid" id="L7JX39"/>
<dbReference type="Proteomes" id="UP000011185">
    <property type="component" value="Unassembled WGS sequence"/>
</dbReference>
<sequence>MSRNSLPDLYLFFLALRQTEDKYLAYKKVKESILRKQEEVLSREYPLGDDEYERIYSELVRLNDKCSKIDELNRRNVNNDKEEHN</sequence>
<evidence type="ECO:0000313" key="1">
    <source>
        <dbReference type="EMBL" id="ELQ75297.1"/>
    </source>
</evidence>